<evidence type="ECO:0000313" key="3">
    <source>
        <dbReference type="Proteomes" id="UP001169764"/>
    </source>
</evidence>
<dbReference type="RefSeq" id="WP_303545066.1">
    <property type="nucleotide sequence ID" value="NZ_JAUOTP010000009.1"/>
</dbReference>
<reference evidence="2" key="1">
    <citation type="submission" date="2023-07" db="EMBL/GenBank/DDBJ databases">
        <authorList>
            <person name="Kim M."/>
        </authorList>
    </citation>
    <scope>NUCLEOTIDE SEQUENCE</scope>
    <source>
        <strain evidence="2">BIUV-7</strain>
    </source>
</reference>
<evidence type="ECO:0000259" key="1">
    <source>
        <dbReference type="Pfam" id="PF13579"/>
    </source>
</evidence>
<accession>A0ABT8YCM3</accession>
<dbReference type="PANTHER" id="PTHR12526">
    <property type="entry name" value="GLYCOSYLTRANSFERASE"/>
    <property type="match status" value="1"/>
</dbReference>
<name>A0ABT8YCM3_9SPHN</name>
<dbReference type="EMBL" id="JAUOTP010000009">
    <property type="protein sequence ID" value="MDO6416080.1"/>
    <property type="molecule type" value="Genomic_DNA"/>
</dbReference>
<dbReference type="EC" id="2.4.-.-" evidence="2"/>
<evidence type="ECO:0000313" key="2">
    <source>
        <dbReference type="EMBL" id="MDO6416080.1"/>
    </source>
</evidence>
<keyword evidence="3" id="KW-1185">Reference proteome</keyword>
<dbReference type="Gene3D" id="3.40.50.2000">
    <property type="entry name" value="Glycogen Phosphorylase B"/>
    <property type="match status" value="2"/>
</dbReference>
<protein>
    <submittedName>
        <fullName evidence="2">Glycosyltransferase family 4 protein</fullName>
        <ecNumber evidence="2">2.4.-.-</ecNumber>
    </submittedName>
</protein>
<dbReference type="Proteomes" id="UP001169764">
    <property type="component" value="Unassembled WGS sequence"/>
</dbReference>
<gene>
    <name evidence="2" type="ORF">Q4F19_16960</name>
</gene>
<feature type="domain" description="Glycosyltransferase subfamily 4-like N-terminal" evidence="1">
    <location>
        <begin position="26"/>
        <end position="196"/>
    </location>
</feature>
<dbReference type="Pfam" id="PF13692">
    <property type="entry name" value="Glyco_trans_1_4"/>
    <property type="match status" value="1"/>
</dbReference>
<comment type="caution">
    <text evidence="2">The sequence shown here is derived from an EMBL/GenBank/DDBJ whole genome shotgun (WGS) entry which is preliminary data.</text>
</comment>
<organism evidence="2 3">
    <name type="scientific">Sphingomonas natans</name>
    <dbReference type="NCBI Taxonomy" id="3063330"/>
    <lineage>
        <taxon>Bacteria</taxon>
        <taxon>Pseudomonadati</taxon>
        <taxon>Pseudomonadota</taxon>
        <taxon>Alphaproteobacteria</taxon>
        <taxon>Sphingomonadales</taxon>
        <taxon>Sphingomonadaceae</taxon>
        <taxon>Sphingomonas</taxon>
    </lineage>
</organism>
<keyword evidence="2" id="KW-0808">Transferase</keyword>
<proteinExistence type="predicted"/>
<dbReference type="SUPFAM" id="SSF53756">
    <property type="entry name" value="UDP-Glycosyltransferase/glycogen phosphorylase"/>
    <property type="match status" value="1"/>
</dbReference>
<keyword evidence="2" id="KW-0328">Glycosyltransferase</keyword>
<sequence length="396" mass="42882">MTETTARSSVQRLTLVVAGYFPDSRGGAERQAQILAEALHARGVDVTLIAPTTWASAPSIENTSFGRIERFRVRKYPSAGGRHILDFLAWTFWFRKHITPRLDPTTPVYVFHARLHAFGPALAARASGAPFLIKLGGGGDASDFAALRAKRFLYGRWIQRYLLRNTSAFVANSKQIAEDLVLLKVPSDRIVCFPNGVVLPEKSNIQSAIARRSGRRFLSSGRMVADKNVGVLWEAASALIRGGVQLDITFLGEGPERGRLEAAAAAAGVSARVEFPGFVSDVYQYLEATDFFLSASMREGQSNALLEAMSAGVIPIVFGASGAEVVIHGETGFLVERSDPEAFRDAIEAALALSVERRVAMAQASRAYAASHIGIGRVAEDTIALITRLMAPNDYK</sequence>
<dbReference type="GO" id="GO:0016757">
    <property type="term" value="F:glycosyltransferase activity"/>
    <property type="evidence" value="ECO:0007669"/>
    <property type="project" value="UniProtKB-KW"/>
</dbReference>
<dbReference type="InterPro" id="IPR028098">
    <property type="entry name" value="Glyco_trans_4-like_N"/>
</dbReference>
<dbReference type="Pfam" id="PF13579">
    <property type="entry name" value="Glyco_trans_4_4"/>
    <property type="match status" value="1"/>
</dbReference>
<dbReference type="CDD" id="cd03801">
    <property type="entry name" value="GT4_PimA-like"/>
    <property type="match status" value="1"/>
</dbReference>
<dbReference type="PANTHER" id="PTHR12526:SF636">
    <property type="entry name" value="BLL3647 PROTEIN"/>
    <property type="match status" value="1"/>
</dbReference>